<keyword evidence="8" id="KW-1185">Reference proteome</keyword>
<evidence type="ECO:0000256" key="3">
    <source>
        <dbReference type="ARBA" id="ARBA00023129"/>
    </source>
</evidence>
<evidence type="ECO:0000256" key="1">
    <source>
        <dbReference type="ARBA" id="ARBA00007178"/>
    </source>
</evidence>
<sequence>MRMLYNSWRIKFRRHMCLLVFFTIIFCSDPYLGRSASTSKTGSSSPEQVVRNRAPITFLPVQDVFHRGSNRINPHELDPHELGDCSTHGRSYGSPCLAKSYIGPGAPELEELKENNERGYLVVEEVGQEEVGRGEEEASEEESGTEVRQQHEEEESREREGRQREEEEEEEREEKQETQREEEQSRREVEQEEEEREEEEREQRQREKERRREREQEEEEESSEDQGEEEEAREEEEREEEEERQREKEEEREEQQRRREEEEEEEEAAREEERKREEKQRQREEEEEREEEEAAREEERKREEEQRQREEEEAREQEEAAREEERRREEEQTQKEEEERQAREEERRREEEQRQKEEEERQAREEERRREEEQRQKEEEERQAREEERRREEEQRQKEEEERQAREEERRRQEEQRQKEEEERKREEERRQREREREREKEEAAREEEKRIREEERREEEAAREKQRQKEEEEREEQEAAREEKEQREKKREQEEEEEAALQFVLGDPIEVIKTDAGKFGVLPRVRIGSELGTKKIGLGFLDMEPNAILLDHYLDANCLLLVYKGMGRLSWVDGADLHNINLEEGDIYKLESGTVFHIYNFDEEEQLRIFSIFDTVSLLNGGMLHTFFVAGGEKPRTVLSGFNVDMLATAFNASQEAVTDLLSSQTGGAIMYASKRNESTSVSGFRGSIMGILGKYIGLPNIFPRDARGKPFNIFKKAADFSNDYGSTTAVHEGEFRPLKDINKGVFSVSLKAGALLAPHWNPTATEIALVTEGEGEIHVVYPNGSAAVTEQVGVGDVFVVPQNFPMCQIAARSGVFKFVGFSTSSRPNHPQFIAGLNSVLKALDTDVLAVAYNIPVKHIQDFLNLQPESVILPGKLEQTIFLSSMSEVASTKRKGRSSFFA</sequence>
<dbReference type="InterPro" id="IPR014710">
    <property type="entry name" value="RmlC-like_jellyroll"/>
</dbReference>
<keyword evidence="2" id="KW-0758">Storage protein</keyword>
<dbReference type="CDD" id="cd02244">
    <property type="entry name" value="cupin_7S_vicilin-like_N"/>
    <property type="match status" value="1"/>
</dbReference>
<dbReference type="InterPro" id="IPR006044">
    <property type="entry name" value="11S_seedstore_pln"/>
</dbReference>
<dbReference type="InterPro" id="IPR011051">
    <property type="entry name" value="RmlC_Cupin_sf"/>
</dbReference>
<reference evidence="7" key="1">
    <citation type="submission" date="2021-08" db="EMBL/GenBank/DDBJ databases">
        <title>WGS assembly of Ceratopteris richardii.</title>
        <authorList>
            <person name="Marchant D.B."/>
            <person name="Chen G."/>
            <person name="Jenkins J."/>
            <person name="Shu S."/>
            <person name="Leebens-Mack J."/>
            <person name="Grimwood J."/>
            <person name="Schmutz J."/>
            <person name="Soltis P."/>
            <person name="Soltis D."/>
            <person name="Chen Z.-H."/>
        </authorList>
    </citation>
    <scope>NUCLEOTIDE SEQUENCE</scope>
    <source>
        <strain evidence="7">Whitten #5841</strain>
        <tissue evidence="7">Leaf</tissue>
    </source>
</reference>
<dbReference type="InterPro" id="IPR050253">
    <property type="entry name" value="Seed_Storage-Functional"/>
</dbReference>
<feature type="domain" description="Cupin type-1" evidence="6">
    <location>
        <begin position="504"/>
        <end position="660"/>
    </location>
</feature>
<dbReference type="SUPFAM" id="SSF51182">
    <property type="entry name" value="RmlC-like cupins"/>
    <property type="match status" value="1"/>
</dbReference>
<evidence type="ECO:0000256" key="2">
    <source>
        <dbReference type="ARBA" id="ARBA00022761"/>
    </source>
</evidence>
<dbReference type="SMART" id="SM00835">
    <property type="entry name" value="Cupin_1"/>
    <property type="match status" value="2"/>
</dbReference>
<dbReference type="EMBL" id="CM035442">
    <property type="protein sequence ID" value="KAH7280412.1"/>
    <property type="molecule type" value="Genomic_DNA"/>
</dbReference>
<dbReference type="CDD" id="cd02245">
    <property type="entry name" value="cupin_7S_vicilin-like_C"/>
    <property type="match status" value="1"/>
</dbReference>
<dbReference type="Pfam" id="PF00190">
    <property type="entry name" value="Cupin_1"/>
    <property type="match status" value="1"/>
</dbReference>
<feature type="domain" description="Cupin type-1" evidence="6">
    <location>
        <begin position="713"/>
        <end position="862"/>
    </location>
</feature>
<feature type="compositionally biased region" description="Basic and acidic residues" evidence="5">
    <location>
        <begin position="243"/>
        <end position="260"/>
    </location>
</feature>
<evidence type="ECO:0000313" key="8">
    <source>
        <dbReference type="Proteomes" id="UP000825935"/>
    </source>
</evidence>
<dbReference type="PRINTS" id="PR00439">
    <property type="entry name" value="11SGLOBULIN"/>
</dbReference>
<evidence type="ECO:0000313" key="7">
    <source>
        <dbReference type="EMBL" id="KAH7280412.1"/>
    </source>
</evidence>
<feature type="compositionally biased region" description="Basic and acidic residues" evidence="5">
    <location>
        <begin position="201"/>
        <end position="215"/>
    </location>
</feature>
<dbReference type="GO" id="GO:0045735">
    <property type="term" value="F:nutrient reservoir activity"/>
    <property type="evidence" value="ECO:0007669"/>
    <property type="project" value="UniProtKB-KW"/>
</dbReference>
<feature type="compositionally biased region" description="Acidic residues" evidence="5">
    <location>
        <begin position="216"/>
        <end position="242"/>
    </location>
</feature>
<feature type="compositionally biased region" description="Basic and acidic residues" evidence="5">
    <location>
        <begin position="148"/>
        <end position="165"/>
    </location>
</feature>
<accession>A0A8T2Q8U5</accession>
<dbReference type="InterPro" id="IPR006045">
    <property type="entry name" value="Cupin_1"/>
</dbReference>
<feature type="compositionally biased region" description="Basic and acidic residues" evidence="5">
    <location>
        <begin position="271"/>
        <end position="284"/>
    </location>
</feature>
<comment type="similarity">
    <text evidence="1">Belongs to the 11S seed storage protein (globulins) family.</text>
</comment>
<feature type="compositionally biased region" description="Acidic residues" evidence="5">
    <location>
        <begin position="285"/>
        <end position="296"/>
    </location>
</feature>
<feature type="compositionally biased region" description="Acidic residues" evidence="5">
    <location>
        <begin position="261"/>
        <end position="270"/>
    </location>
</feature>
<gene>
    <name evidence="7" type="ORF">KP509_37G066000</name>
</gene>
<feature type="compositionally biased region" description="Acidic residues" evidence="5">
    <location>
        <begin position="190"/>
        <end position="200"/>
    </location>
</feature>
<feature type="compositionally biased region" description="Basic and acidic residues" evidence="5">
    <location>
        <begin position="297"/>
        <end position="494"/>
    </location>
</feature>
<organism evidence="7 8">
    <name type="scientific">Ceratopteris richardii</name>
    <name type="common">Triangle waterfern</name>
    <dbReference type="NCBI Taxonomy" id="49495"/>
    <lineage>
        <taxon>Eukaryota</taxon>
        <taxon>Viridiplantae</taxon>
        <taxon>Streptophyta</taxon>
        <taxon>Embryophyta</taxon>
        <taxon>Tracheophyta</taxon>
        <taxon>Polypodiopsida</taxon>
        <taxon>Polypodiidae</taxon>
        <taxon>Polypodiales</taxon>
        <taxon>Pteridineae</taxon>
        <taxon>Pteridaceae</taxon>
        <taxon>Parkerioideae</taxon>
        <taxon>Ceratopteris</taxon>
    </lineage>
</organism>
<dbReference type="Gene3D" id="2.60.120.10">
    <property type="entry name" value="Jelly Rolls"/>
    <property type="match status" value="2"/>
</dbReference>
<proteinExistence type="inferred from homology"/>
<feature type="compositionally biased region" description="Basic and acidic residues" evidence="5">
    <location>
        <begin position="173"/>
        <end position="189"/>
    </location>
</feature>
<evidence type="ECO:0000256" key="5">
    <source>
        <dbReference type="SAM" id="MobiDB-lite"/>
    </source>
</evidence>
<dbReference type="Proteomes" id="UP000825935">
    <property type="component" value="Chromosome 37"/>
</dbReference>
<comment type="caution">
    <text evidence="7">The sequence shown here is derived from an EMBL/GenBank/DDBJ whole genome shotgun (WGS) entry which is preliminary data.</text>
</comment>
<dbReference type="PANTHER" id="PTHR31189:SF2">
    <property type="entry name" value="RMLC-LIKE CUPINS SUPERFAMILY PROTEIN"/>
    <property type="match status" value="1"/>
</dbReference>
<keyword evidence="3" id="KW-0708">Seed storage protein</keyword>
<dbReference type="PANTHER" id="PTHR31189">
    <property type="entry name" value="OS03G0336100 PROTEIN-RELATED"/>
    <property type="match status" value="1"/>
</dbReference>
<evidence type="ECO:0000256" key="4">
    <source>
        <dbReference type="ARBA" id="ARBA00023157"/>
    </source>
</evidence>
<feature type="region of interest" description="Disordered" evidence="5">
    <location>
        <begin position="125"/>
        <end position="496"/>
    </location>
</feature>
<keyword evidence="4" id="KW-1015">Disulfide bond</keyword>
<evidence type="ECO:0000259" key="6">
    <source>
        <dbReference type="SMART" id="SM00835"/>
    </source>
</evidence>
<protein>
    <recommendedName>
        <fullName evidence="6">Cupin type-1 domain-containing protein</fullName>
    </recommendedName>
</protein>
<dbReference type="AlphaFoldDB" id="A0A8T2Q8U5"/>
<name>A0A8T2Q8U5_CERRI</name>
<dbReference type="OMA" id="NQRGPDW"/>
<dbReference type="OrthoDB" id="2019862at2759"/>